<dbReference type="Gene3D" id="3.40.640.10">
    <property type="entry name" value="Type I PLP-dependent aspartate aminotransferase-like (Major domain)"/>
    <property type="match status" value="1"/>
</dbReference>
<dbReference type="GO" id="GO:0097053">
    <property type="term" value="P:L-kynurenine catabolic process"/>
    <property type="evidence" value="ECO:0007669"/>
    <property type="project" value="UniProtKB-UniPathway"/>
</dbReference>
<dbReference type="UniPathway" id="UPA00334">
    <property type="reaction ID" value="UER00726"/>
</dbReference>
<dbReference type="OrthoDB" id="2414662at2759"/>
<protein>
    <submittedName>
        <fullName evidence="9">Pyridoxal phosphate-dependent transferase, subdomain 2,Pyridoxal phosphate-dependent transferase</fullName>
    </submittedName>
</protein>
<keyword evidence="4" id="KW-0032">Aminotransferase</keyword>
<dbReference type="GO" id="GO:0030170">
    <property type="term" value="F:pyridoxal phosphate binding"/>
    <property type="evidence" value="ECO:0007669"/>
    <property type="project" value="InterPro"/>
</dbReference>
<evidence type="ECO:0000256" key="2">
    <source>
        <dbReference type="ARBA" id="ARBA00007441"/>
    </source>
</evidence>
<dbReference type="InterPro" id="IPR004839">
    <property type="entry name" value="Aminotransferase_I/II_large"/>
</dbReference>
<dbReference type="PANTHER" id="PTHR43807">
    <property type="entry name" value="FI04487P"/>
    <property type="match status" value="1"/>
</dbReference>
<dbReference type="Proteomes" id="UP000325440">
    <property type="component" value="Unassembled WGS sequence"/>
</dbReference>
<evidence type="ECO:0000259" key="8">
    <source>
        <dbReference type="Pfam" id="PF00155"/>
    </source>
</evidence>
<dbReference type="GO" id="GO:0016212">
    <property type="term" value="F:kynurenine-oxoglutarate transaminase activity"/>
    <property type="evidence" value="ECO:0007669"/>
    <property type="project" value="TreeGrafter"/>
</dbReference>
<gene>
    <name evidence="9" type="ORF">CINCED_3A025591</name>
</gene>
<evidence type="ECO:0000256" key="6">
    <source>
        <dbReference type="ARBA" id="ARBA00022898"/>
    </source>
</evidence>
<keyword evidence="10" id="KW-1185">Reference proteome</keyword>
<evidence type="ECO:0000256" key="5">
    <source>
        <dbReference type="ARBA" id="ARBA00022679"/>
    </source>
</evidence>
<organism evidence="9 10">
    <name type="scientific">Cinara cedri</name>
    <dbReference type="NCBI Taxonomy" id="506608"/>
    <lineage>
        <taxon>Eukaryota</taxon>
        <taxon>Metazoa</taxon>
        <taxon>Ecdysozoa</taxon>
        <taxon>Arthropoda</taxon>
        <taxon>Hexapoda</taxon>
        <taxon>Insecta</taxon>
        <taxon>Pterygota</taxon>
        <taxon>Neoptera</taxon>
        <taxon>Paraneoptera</taxon>
        <taxon>Hemiptera</taxon>
        <taxon>Sternorrhyncha</taxon>
        <taxon>Aphidomorpha</taxon>
        <taxon>Aphidoidea</taxon>
        <taxon>Aphididae</taxon>
        <taxon>Lachninae</taxon>
        <taxon>Cinara</taxon>
    </lineage>
</organism>
<sequence length="422" mass="48288">MDKFKLSSKYESGAYNVWIEYNQLAAITKPLNLGQGFPDYEPPARITNFLAEVASEKNLYFHQYTRGLGHVRLVNVLSKLYSSLINREINPMEEVLVTVGAYEALFCVVQGNINEGDEAIIIEPFFDCYEPLIRIAGGTPRFIPLRNTKPDAPVSHSSDWKLDPAELESLFNSKTKLIILNTPHNPLGKIFDYDELTMIADLAKKHNVLVVSDEVYEWLVYEPSKHIRIATLPDMWERTITIGSAGKTFSMTGWKLGWAYGPSNLMKNLFVVHQTAIYTCATTVQEAVARGFEHEINLLDTPDSYFQNLSHELKPKMEYLSKVLQKNGFKPIIPDGGYFMVADWSKLESKLDLSSETDKYKDFQFTKWLSKNIKFQCMPYSVFFSENSRPTAESYTRFCFFKKDETLKKADSILTAWTSNIL</sequence>
<evidence type="ECO:0000313" key="10">
    <source>
        <dbReference type="Proteomes" id="UP000325440"/>
    </source>
</evidence>
<dbReference type="CDD" id="cd00609">
    <property type="entry name" value="AAT_like"/>
    <property type="match status" value="1"/>
</dbReference>
<dbReference type="InterPro" id="IPR015422">
    <property type="entry name" value="PyrdxlP-dep_Trfase_small"/>
</dbReference>
<dbReference type="SUPFAM" id="SSF53383">
    <property type="entry name" value="PLP-dependent transferases"/>
    <property type="match status" value="1"/>
</dbReference>
<dbReference type="FunFam" id="3.40.640.10:FF:000024">
    <property type="entry name" value="Kynurenine--oxoglutarate transaminase 3"/>
    <property type="match status" value="1"/>
</dbReference>
<dbReference type="GO" id="GO:0005739">
    <property type="term" value="C:mitochondrion"/>
    <property type="evidence" value="ECO:0007669"/>
    <property type="project" value="TreeGrafter"/>
</dbReference>
<comment type="subunit">
    <text evidence="3">Homodimer.</text>
</comment>
<comment type="cofactor">
    <cofactor evidence="1">
        <name>pyridoxal 5'-phosphate</name>
        <dbReference type="ChEBI" id="CHEBI:597326"/>
    </cofactor>
</comment>
<dbReference type="FunFam" id="3.90.1150.10:FF:000021">
    <property type="entry name" value="Kynurenine--oxoglutarate transaminase 3"/>
    <property type="match status" value="1"/>
</dbReference>
<evidence type="ECO:0000256" key="7">
    <source>
        <dbReference type="ARBA" id="ARBA00024016"/>
    </source>
</evidence>
<dbReference type="InterPro" id="IPR015421">
    <property type="entry name" value="PyrdxlP-dep_Trfase_major"/>
</dbReference>
<proteinExistence type="inferred from homology"/>
<keyword evidence="5 9" id="KW-0808">Transferase</keyword>
<dbReference type="PANTHER" id="PTHR43807:SF20">
    <property type="entry name" value="FI04487P"/>
    <property type="match status" value="1"/>
</dbReference>
<comment type="similarity">
    <text evidence="2">Belongs to the class-I pyridoxal-phosphate-dependent aminotransferase family.</text>
</comment>
<dbReference type="Gene3D" id="3.90.1150.10">
    <property type="entry name" value="Aspartate Aminotransferase, domain 1"/>
    <property type="match status" value="1"/>
</dbReference>
<dbReference type="AlphaFoldDB" id="A0A5E4M4A7"/>
<reference evidence="9 10" key="1">
    <citation type="submission" date="2019-08" db="EMBL/GenBank/DDBJ databases">
        <authorList>
            <person name="Alioto T."/>
            <person name="Alioto T."/>
            <person name="Gomez Garrido J."/>
        </authorList>
    </citation>
    <scope>NUCLEOTIDE SEQUENCE [LARGE SCALE GENOMIC DNA]</scope>
</reference>
<evidence type="ECO:0000313" key="9">
    <source>
        <dbReference type="EMBL" id="VVC26951.1"/>
    </source>
</evidence>
<dbReference type="InterPro" id="IPR051326">
    <property type="entry name" value="Kynurenine-oxoglutarate_AT"/>
</dbReference>
<keyword evidence="6" id="KW-0663">Pyridoxal phosphate</keyword>
<evidence type="ECO:0000256" key="3">
    <source>
        <dbReference type="ARBA" id="ARBA00011738"/>
    </source>
</evidence>
<feature type="domain" description="Aminotransferase class I/classII large" evidence="8">
    <location>
        <begin position="29"/>
        <end position="409"/>
    </location>
</feature>
<accession>A0A5E4M4A7</accession>
<dbReference type="InterPro" id="IPR015424">
    <property type="entry name" value="PyrdxlP-dep_Trfase"/>
</dbReference>
<evidence type="ECO:0000256" key="1">
    <source>
        <dbReference type="ARBA" id="ARBA00001933"/>
    </source>
</evidence>
<comment type="pathway">
    <text evidence="7">Amino-acid degradation; L-kynurenine degradation; kynurenate from L-kynurenine: step 1/2.</text>
</comment>
<evidence type="ECO:0000256" key="4">
    <source>
        <dbReference type="ARBA" id="ARBA00022576"/>
    </source>
</evidence>
<name>A0A5E4M4A7_9HEMI</name>
<dbReference type="Pfam" id="PF00155">
    <property type="entry name" value="Aminotran_1_2"/>
    <property type="match status" value="1"/>
</dbReference>
<dbReference type="EMBL" id="CABPRJ010000054">
    <property type="protein sequence ID" value="VVC26951.1"/>
    <property type="molecule type" value="Genomic_DNA"/>
</dbReference>